<dbReference type="Proteomes" id="UP000580691">
    <property type="component" value="Unassembled WGS sequence"/>
</dbReference>
<keyword evidence="3" id="KW-0418">Kinase</keyword>
<dbReference type="OrthoDB" id="6219513at2759"/>
<sequence length="131" mass="14086">YNSDTFESMPNPDGRYTFGASCVSQCPYNYLATEVGSCTLVCPQNSQEVTVNNIQKCEKCSKPCPEDFWEPGLPARDLRWVSAPLPSLSPLGPPAGPPQPPSHPWQGPQHQHPTPGPQTAADLREPGGADG</sequence>
<comment type="caution">
    <text evidence="3">The sequence shown here is derived from an EMBL/GenBank/DDBJ whole genome shotgun (WGS) entry which is preliminary data.</text>
</comment>
<dbReference type="Gene3D" id="2.10.220.10">
    <property type="entry name" value="Hormone Receptor, Insulin-like Growth Factor Receptor 1, Chain A, domain 2"/>
    <property type="match status" value="1"/>
</dbReference>
<feature type="non-terminal residue" evidence="3">
    <location>
        <position position="1"/>
    </location>
</feature>
<gene>
    <name evidence="3" type="primary">Erbb2_2</name>
    <name evidence="3" type="ORF">SINWEB_R15668</name>
</gene>
<keyword evidence="4" id="KW-1185">Reference proteome</keyword>
<reference evidence="3 4" key="1">
    <citation type="submission" date="2019-09" db="EMBL/GenBank/DDBJ databases">
        <title>Bird 10,000 Genomes (B10K) Project - Family phase.</title>
        <authorList>
            <person name="Zhang G."/>
        </authorList>
    </citation>
    <scope>NUCLEOTIDE SEQUENCE [LARGE SCALE GENOMIC DNA]</scope>
    <source>
        <strain evidence="3">B10K-DU-002-08</strain>
        <tissue evidence="3">Muscle</tissue>
    </source>
</reference>
<protein>
    <submittedName>
        <fullName evidence="3">ERBB2 kinase</fullName>
    </submittedName>
</protein>
<feature type="compositionally biased region" description="Low complexity" evidence="1">
    <location>
        <begin position="104"/>
        <end position="120"/>
    </location>
</feature>
<evidence type="ECO:0000313" key="3">
    <source>
        <dbReference type="EMBL" id="NWR01515.1"/>
    </source>
</evidence>
<feature type="domain" description="Furin-like cysteine-rich" evidence="2">
    <location>
        <begin position="12"/>
        <end position="66"/>
    </location>
</feature>
<evidence type="ECO:0000259" key="2">
    <source>
        <dbReference type="Pfam" id="PF00757"/>
    </source>
</evidence>
<organism evidence="3 4">
    <name type="scientific">Sinosuthora webbiana</name>
    <dbReference type="NCBI Taxonomy" id="337173"/>
    <lineage>
        <taxon>Eukaryota</taxon>
        <taxon>Metazoa</taxon>
        <taxon>Chordata</taxon>
        <taxon>Craniata</taxon>
        <taxon>Vertebrata</taxon>
        <taxon>Euteleostomi</taxon>
        <taxon>Archelosauria</taxon>
        <taxon>Archosauria</taxon>
        <taxon>Dinosauria</taxon>
        <taxon>Saurischia</taxon>
        <taxon>Theropoda</taxon>
        <taxon>Coelurosauria</taxon>
        <taxon>Aves</taxon>
        <taxon>Neognathae</taxon>
        <taxon>Neoaves</taxon>
        <taxon>Telluraves</taxon>
        <taxon>Australaves</taxon>
        <taxon>Passeriformes</taxon>
        <taxon>Sylvioidea</taxon>
        <taxon>Sylviidae</taxon>
        <taxon>Sinosuthora</taxon>
    </lineage>
</organism>
<proteinExistence type="predicted"/>
<evidence type="ECO:0000313" key="4">
    <source>
        <dbReference type="Proteomes" id="UP000580691"/>
    </source>
</evidence>
<dbReference type="InterPro" id="IPR006211">
    <property type="entry name" value="Furin-like_Cys-rich_dom"/>
</dbReference>
<dbReference type="EMBL" id="VXBN01003456">
    <property type="protein sequence ID" value="NWR01515.1"/>
    <property type="molecule type" value="Genomic_DNA"/>
</dbReference>
<feature type="non-terminal residue" evidence="3">
    <location>
        <position position="131"/>
    </location>
</feature>
<evidence type="ECO:0000256" key="1">
    <source>
        <dbReference type="SAM" id="MobiDB-lite"/>
    </source>
</evidence>
<keyword evidence="3" id="KW-0808">Transferase</keyword>
<feature type="compositionally biased region" description="Basic and acidic residues" evidence="1">
    <location>
        <begin position="122"/>
        <end position="131"/>
    </location>
</feature>
<feature type="region of interest" description="Disordered" evidence="1">
    <location>
        <begin position="83"/>
        <end position="131"/>
    </location>
</feature>
<name>A0A7K4TU71_9SYLV</name>
<dbReference type="GO" id="GO:0016301">
    <property type="term" value="F:kinase activity"/>
    <property type="evidence" value="ECO:0007669"/>
    <property type="project" value="UniProtKB-KW"/>
</dbReference>
<accession>A0A7K4TU71</accession>
<dbReference type="Pfam" id="PF00757">
    <property type="entry name" value="Furin-like"/>
    <property type="match status" value="1"/>
</dbReference>
<feature type="compositionally biased region" description="Pro residues" evidence="1">
    <location>
        <begin position="91"/>
        <end position="103"/>
    </location>
</feature>
<dbReference type="AlphaFoldDB" id="A0A7K4TU71"/>